<evidence type="ECO:0000256" key="3">
    <source>
        <dbReference type="ARBA" id="ARBA00012438"/>
    </source>
</evidence>
<evidence type="ECO:0000256" key="7">
    <source>
        <dbReference type="ARBA" id="ARBA00022692"/>
    </source>
</evidence>
<keyword evidence="13 15" id="KW-0472">Membrane</keyword>
<dbReference type="Pfam" id="PF02518">
    <property type="entry name" value="HATPase_c"/>
    <property type="match status" value="1"/>
</dbReference>
<feature type="compositionally biased region" description="Basic and acidic residues" evidence="14">
    <location>
        <begin position="670"/>
        <end position="695"/>
    </location>
</feature>
<feature type="transmembrane region" description="Helical" evidence="15">
    <location>
        <begin position="47"/>
        <end position="66"/>
    </location>
</feature>
<dbReference type="PANTHER" id="PTHR44936">
    <property type="entry name" value="SENSOR PROTEIN CREC"/>
    <property type="match status" value="1"/>
</dbReference>
<dbReference type="PROSITE" id="PS50109">
    <property type="entry name" value="HIS_KIN"/>
    <property type="match status" value="1"/>
</dbReference>
<comment type="caution">
    <text evidence="17">The sequence shown here is derived from an EMBL/GenBank/DDBJ whole genome shotgun (WGS) entry which is preliminary data.</text>
</comment>
<dbReference type="GO" id="GO:0005524">
    <property type="term" value="F:ATP binding"/>
    <property type="evidence" value="ECO:0007669"/>
    <property type="project" value="UniProtKB-KW"/>
</dbReference>
<dbReference type="EC" id="2.7.13.3" evidence="3"/>
<evidence type="ECO:0000259" key="16">
    <source>
        <dbReference type="PROSITE" id="PS50109"/>
    </source>
</evidence>
<dbReference type="PANTHER" id="PTHR44936:SF9">
    <property type="entry name" value="SENSOR PROTEIN CREC"/>
    <property type="match status" value="1"/>
</dbReference>
<keyword evidence="12" id="KW-0902">Two-component regulatory system</keyword>
<evidence type="ECO:0000256" key="2">
    <source>
        <dbReference type="ARBA" id="ARBA00004651"/>
    </source>
</evidence>
<dbReference type="SUPFAM" id="SSF55874">
    <property type="entry name" value="ATPase domain of HSP90 chaperone/DNA topoisomerase II/histidine kinase"/>
    <property type="match status" value="1"/>
</dbReference>
<evidence type="ECO:0000256" key="4">
    <source>
        <dbReference type="ARBA" id="ARBA00022475"/>
    </source>
</evidence>
<dbReference type="GO" id="GO:0000155">
    <property type="term" value="F:phosphorelay sensor kinase activity"/>
    <property type="evidence" value="ECO:0007669"/>
    <property type="project" value="InterPro"/>
</dbReference>
<dbReference type="Gene3D" id="3.30.450.20">
    <property type="entry name" value="PAS domain"/>
    <property type="match status" value="2"/>
</dbReference>
<comment type="catalytic activity">
    <reaction evidence="1">
        <text>ATP + protein L-histidine = ADP + protein N-phospho-L-histidine.</text>
        <dbReference type="EC" id="2.7.13.3"/>
    </reaction>
</comment>
<feature type="domain" description="Histidine kinase" evidence="16">
    <location>
        <begin position="477"/>
        <end position="567"/>
    </location>
</feature>
<feature type="compositionally biased region" description="Low complexity" evidence="14">
    <location>
        <begin position="578"/>
        <end position="601"/>
    </location>
</feature>
<dbReference type="InterPro" id="IPR036890">
    <property type="entry name" value="HATPase_C_sf"/>
</dbReference>
<dbReference type="SUPFAM" id="SSF103190">
    <property type="entry name" value="Sensory domain-like"/>
    <property type="match status" value="1"/>
</dbReference>
<keyword evidence="5" id="KW-0597">Phosphoprotein</keyword>
<evidence type="ECO:0000256" key="15">
    <source>
        <dbReference type="SAM" id="Phobius"/>
    </source>
</evidence>
<proteinExistence type="predicted"/>
<dbReference type="Pfam" id="PF14689">
    <property type="entry name" value="SPOB_a"/>
    <property type="match status" value="1"/>
</dbReference>
<dbReference type="EMBL" id="BJMM01000010">
    <property type="protein sequence ID" value="GEB50065.1"/>
    <property type="molecule type" value="Genomic_DNA"/>
</dbReference>
<dbReference type="Proteomes" id="UP000319210">
    <property type="component" value="Unassembled WGS sequence"/>
</dbReference>
<evidence type="ECO:0000313" key="18">
    <source>
        <dbReference type="Proteomes" id="UP000319210"/>
    </source>
</evidence>
<comment type="subcellular location">
    <subcellularLocation>
        <location evidence="2">Cell membrane</location>
        <topology evidence="2">Multi-pass membrane protein</topology>
    </subcellularLocation>
</comment>
<dbReference type="SMART" id="SM00387">
    <property type="entry name" value="HATPase_c"/>
    <property type="match status" value="1"/>
</dbReference>
<feature type="transmembrane region" description="Helical" evidence="15">
    <location>
        <begin position="222"/>
        <end position="245"/>
    </location>
</feature>
<feature type="region of interest" description="Disordered" evidence="14">
    <location>
        <begin position="1"/>
        <end position="34"/>
    </location>
</feature>
<evidence type="ECO:0000256" key="1">
    <source>
        <dbReference type="ARBA" id="ARBA00000085"/>
    </source>
</evidence>
<evidence type="ECO:0000256" key="14">
    <source>
        <dbReference type="SAM" id="MobiDB-lite"/>
    </source>
</evidence>
<keyword evidence="11 15" id="KW-1133">Transmembrane helix</keyword>
<feature type="region of interest" description="Disordered" evidence="14">
    <location>
        <begin position="622"/>
        <end position="695"/>
    </location>
</feature>
<keyword evidence="9 17" id="KW-0418">Kinase</keyword>
<dbReference type="Pfam" id="PF17203">
    <property type="entry name" value="sCache_3_2"/>
    <property type="match status" value="1"/>
</dbReference>
<evidence type="ECO:0000256" key="5">
    <source>
        <dbReference type="ARBA" id="ARBA00022553"/>
    </source>
</evidence>
<dbReference type="PRINTS" id="PR00344">
    <property type="entry name" value="BCTRLSENSOR"/>
</dbReference>
<keyword evidence="7 15" id="KW-0812">Transmembrane</keyword>
<keyword evidence="10" id="KW-0067">ATP-binding</keyword>
<keyword evidence="18" id="KW-1185">Reference proteome</keyword>
<reference evidence="17 18" key="1">
    <citation type="submission" date="2019-06" db="EMBL/GenBank/DDBJ databases">
        <title>Whole genome shotgun sequence of Streptomyces cacaoi subsp. cacaoi NBRC 12748.</title>
        <authorList>
            <person name="Hosoyama A."/>
            <person name="Uohara A."/>
            <person name="Ohji S."/>
            <person name="Ichikawa N."/>
        </authorList>
    </citation>
    <scope>NUCLEOTIDE SEQUENCE [LARGE SCALE GENOMIC DNA]</scope>
    <source>
        <strain evidence="17 18">NBRC 12748</strain>
    </source>
</reference>
<dbReference type="InterPro" id="IPR004358">
    <property type="entry name" value="Sig_transdc_His_kin-like_C"/>
</dbReference>
<dbReference type="InterPro" id="IPR000014">
    <property type="entry name" value="PAS"/>
</dbReference>
<name>A0A4Y3QXE8_STRCI</name>
<dbReference type="InterPro" id="IPR029151">
    <property type="entry name" value="Sensor-like_sf"/>
</dbReference>
<keyword evidence="8" id="KW-0547">Nucleotide-binding</keyword>
<dbReference type="GO" id="GO:0005886">
    <property type="term" value="C:plasma membrane"/>
    <property type="evidence" value="ECO:0007669"/>
    <property type="project" value="UniProtKB-SubCell"/>
</dbReference>
<dbReference type="InterPro" id="IPR033463">
    <property type="entry name" value="sCache_3"/>
</dbReference>
<dbReference type="Gene3D" id="3.30.565.10">
    <property type="entry name" value="Histidine kinase-like ATPase, C-terminal domain"/>
    <property type="match status" value="1"/>
</dbReference>
<evidence type="ECO:0000256" key="9">
    <source>
        <dbReference type="ARBA" id="ARBA00022777"/>
    </source>
</evidence>
<feature type="region of interest" description="Disordered" evidence="14">
    <location>
        <begin position="565"/>
        <end position="608"/>
    </location>
</feature>
<keyword evidence="6" id="KW-0808">Transferase</keyword>
<accession>A0A4Y3QXE8</accession>
<dbReference type="AlphaFoldDB" id="A0A4Y3QXE8"/>
<dbReference type="InterPro" id="IPR050980">
    <property type="entry name" value="2C_sensor_his_kinase"/>
</dbReference>
<evidence type="ECO:0000256" key="10">
    <source>
        <dbReference type="ARBA" id="ARBA00022840"/>
    </source>
</evidence>
<gene>
    <name evidence="17" type="ORF">SCA03_26160</name>
</gene>
<dbReference type="SUPFAM" id="SSF55890">
    <property type="entry name" value="Sporulation response regulatory protein Spo0B"/>
    <property type="match status" value="1"/>
</dbReference>
<dbReference type="InterPro" id="IPR039506">
    <property type="entry name" value="SPOB_a"/>
</dbReference>
<evidence type="ECO:0000256" key="11">
    <source>
        <dbReference type="ARBA" id="ARBA00022989"/>
    </source>
</evidence>
<evidence type="ECO:0000313" key="17">
    <source>
        <dbReference type="EMBL" id="GEB50065.1"/>
    </source>
</evidence>
<evidence type="ECO:0000256" key="8">
    <source>
        <dbReference type="ARBA" id="ARBA00022741"/>
    </source>
</evidence>
<dbReference type="InterPro" id="IPR003594">
    <property type="entry name" value="HATPase_dom"/>
</dbReference>
<evidence type="ECO:0000256" key="6">
    <source>
        <dbReference type="ARBA" id="ARBA00022679"/>
    </source>
</evidence>
<keyword evidence="4" id="KW-1003">Cell membrane</keyword>
<dbReference type="Gene3D" id="1.10.287.130">
    <property type="match status" value="1"/>
</dbReference>
<dbReference type="InterPro" id="IPR005467">
    <property type="entry name" value="His_kinase_dom"/>
</dbReference>
<dbReference type="InterPro" id="IPR016120">
    <property type="entry name" value="Sig_transdc_His_kin_SpoOB"/>
</dbReference>
<dbReference type="CDD" id="cd00130">
    <property type="entry name" value="PAS"/>
    <property type="match status" value="1"/>
</dbReference>
<protein>
    <recommendedName>
        <fullName evidence="3">histidine kinase</fullName>
        <ecNumber evidence="3">2.7.13.3</ecNumber>
    </recommendedName>
</protein>
<sequence>MLSAPAGATVGAVKSAPPPPADGRRPPAAPHRRTRPWPWLRLRTRTLLLQCAVVTLVVCTAFGAFAHDSEQRLTREYQQRALAVARTLAGEADIRAAVARWSDAADRPGGGAAHASRATLVNGALNSRAETVRRRTDALFVVLTDDRGIRLSHPDAAELGRRVSTDPSAALSGHEELARHRAHLGEEVVAKVPVRAPGSRRVVGEANVGVSAASVHAEQTRVLLSGLGWLVAALLVGLAASVLLARRWKRLTLGLEPEELATLVQEQEAVLHGIGEGVLALDTRDRVTVANDEVRTLLGIEAVPGTPVRELGLTPRVRSVLREPDAGRAAMAVVGERVLVVSARTVRREGRRLGTLLTVRDRTAVESLTRQLDAVRTMSAALRAQRHEFANRLHVLSGLVHSDRPEQAAGYLDSLLVSGPLGETLPDPDPRAVRDASLRAFLSAKAAAARERGVTLVVGGGTWVPRAVTAPVDVTTVLGNLVDNAVDAAQAGRRTPRRVEVELIGVDDALLATVADSGDGVAATRRHDLFDEGASTKEPDADALGGRGVGLPLARQIARARGGDLRLTAPGAPPAPAGPSEEAPPGTTAAAADSAPDNTADGAPDDRVTGGAVFVARLPGVLACADEPPRDEAPDETPSDEDPTDEPPGEGPTGEDPAHEPPGEGPTGEDPAREGRTGDAPPRESPTDDPPEHPV</sequence>
<evidence type="ECO:0000256" key="13">
    <source>
        <dbReference type="ARBA" id="ARBA00023136"/>
    </source>
</evidence>
<feature type="compositionally biased region" description="Acidic residues" evidence="14">
    <location>
        <begin position="633"/>
        <end position="648"/>
    </location>
</feature>
<organism evidence="17 18">
    <name type="scientific">Streptomyces cacaoi</name>
    <dbReference type="NCBI Taxonomy" id="1898"/>
    <lineage>
        <taxon>Bacteria</taxon>
        <taxon>Bacillati</taxon>
        <taxon>Actinomycetota</taxon>
        <taxon>Actinomycetes</taxon>
        <taxon>Kitasatosporales</taxon>
        <taxon>Streptomycetaceae</taxon>
        <taxon>Streptomyces</taxon>
    </lineage>
</organism>
<evidence type="ECO:0000256" key="12">
    <source>
        <dbReference type="ARBA" id="ARBA00023012"/>
    </source>
</evidence>